<organism evidence="1 2">
    <name type="scientific">Periophthalmus magnuspinnatus</name>
    <dbReference type="NCBI Taxonomy" id="409849"/>
    <lineage>
        <taxon>Eukaryota</taxon>
        <taxon>Metazoa</taxon>
        <taxon>Chordata</taxon>
        <taxon>Craniata</taxon>
        <taxon>Vertebrata</taxon>
        <taxon>Euteleostomi</taxon>
        <taxon>Actinopterygii</taxon>
        <taxon>Neopterygii</taxon>
        <taxon>Teleostei</taxon>
        <taxon>Neoteleostei</taxon>
        <taxon>Acanthomorphata</taxon>
        <taxon>Gobiaria</taxon>
        <taxon>Gobiiformes</taxon>
        <taxon>Gobioidei</taxon>
        <taxon>Gobiidae</taxon>
        <taxon>Oxudercinae</taxon>
        <taxon>Periophthalmus</taxon>
    </lineage>
</organism>
<accession>A0A3B4AZS8</accession>
<evidence type="ECO:0000313" key="1">
    <source>
        <dbReference type="Ensembl" id="ENSPMGP00000021969.1"/>
    </source>
</evidence>
<keyword evidence="2" id="KW-1185">Reference proteome</keyword>
<protein>
    <submittedName>
        <fullName evidence="1">Uncharacterized protein</fullName>
    </submittedName>
</protein>
<reference evidence="1" key="1">
    <citation type="submission" date="2025-08" db="UniProtKB">
        <authorList>
            <consortium name="Ensembl"/>
        </authorList>
    </citation>
    <scope>IDENTIFICATION</scope>
</reference>
<name>A0A3B4AZS8_9GOBI</name>
<evidence type="ECO:0000313" key="2">
    <source>
        <dbReference type="Proteomes" id="UP000261520"/>
    </source>
</evidence>
<reference evidence="1" key="2">
    <citation type="submission" date="2025-09" db="UniProtKB">
        <authorList>
            <consortium name="Ensembl"/>
        </authorList>
    </citation>
    <scope>IDENTIFICATION</scope>
</reference>
<dbReference type="Proteomes" id="UP000261520">
    <property type="component" value="Unplaced"/>
</dbReference>
<dbReference type="AlphaFoldDB" id="A0A3B4AZS8"/>
<dbReference type="Ensembl" id="ENSPMGT00000023398.1">
    <property type="protein sequence ID" value="ENSPMGP00000021969.1"/>
    <property type="gene ID" value="ENSPMGG00000017797.1"/>
</dbReference>
<sequence length="183" mass="20717">MHVPVRCLLLPVQRPLQNQLCKAVPITLRLYVQVKVVVCSDVVRAAFERKARARSCALGDLHRDVRLGKARRVVVNVHHLDLHSEQLQGVLQKHLHVELAARALLTDLLSVDFIGHKQHAVLQVDLEVRAAGIGNHLETAGRQFGQIQPQVLCDIPYERAMFCLLRHRVADLSEHSIREAQRE</sequence>
<proteinExistence type="predicted"/>